<dbReference type="Proteomes" id="UP000054342">
    <property type="component" value="Unassembled WGS sequence"/>
</dbReference>
<gene>
    <name evidence="2" type="ORF">PV05_00621</name>
</gene>
<organism evidence="2 3">
    <name type="scientific">Exophiala xenobiotica</name>
    <dbReference type="NCBI Taxonomy" id="348802"/>
    <lineage>
        <taxon>Eukaryota</taxon>
        <taxon>Fungi</taxon>
        <taxon>Dikarya</taxon>
        <taxon>Ascomycota</taxon>
        <taxon>Pezizomycotina</taxon>
        <taxon>Eurotiomycetes</taxon>
        <taxon>Chaetothyriomycetidae</taxon>
        <taxon>Chaetothyriales</taxon>
        <taxon>Herpotrichiellaceae</taxon>
        <taxon>Exophiala</taxon>
    </lineage>
</organism>
<feature type="compositionally biased region" description="Polar residues" evidence="1">
    <location>
        <begin position="451"/>
        <end position="461"/>
    </location>
</feature>
<keyword evidence="3" id="KW-1185">Reference proteome</keyword>
<dbReference type="AlphaFoldDB" id="A0A0D2F0E4"/>
<protein>
    <submittedName>
        <fullName evidence="2">Uncharacterized protein</fullName>
    </submittedName>
</protein>
<feature type="compositionally biased region" description="Basic and acidic residues" evidence="1">
    <location>
        <begin position="211"/>
        <end position="227"/>
    </location>
</feature>
<feature type="compositionally biased region" description="Low complexity" evidence="1">
    <location>
        <begin position="272"/>
        <end position="299"/>
    </location>
</feature>
<evidence type="ECO:0000313" key="2">
    <source>
        <dbReference type="EMBL" id="KIW60405.1"/>
    </source>
</evidence>
<dbReference type="EMBL" id="KN847317">
    <property type="protein sequence ID" value="KIW60405.1"/>
    <property type="molecule type" value="Genomic_DNA"/>
</dbReference>
<feature type="compositionally biased region" description="Basic and acidic residues" evidence="1">
    <location>
        <begin position="142"/>
        <end position="158"/>
    </location>
</feature>
<feature type="region of interest" description="Disordered" evidence="1">
    <location>
        <begin position="89"/>
        <end position="482"/>
    </location>
</feature>
<feature type="compositionally biased region" description="Low complexity" evidence="1">
    <location>
        <begin position="463"/>
        <end position="476"/>
    </location>
</feature>
<proteinExistence type="predicted"/>
<evidence type="ECO:0000313" key="3">
    <source>
        <dbReference type="Proteomes" id="UP000054342"/>
    </source>
</evidence>
<accession>A0A0D2F0E4</accession>
<feature type="compositionally biased region" description="Acidic residues" evidence="1">
    <location>
        <begin position="372"/>
        <end position="384"/>
    </location>
</feature>
<dbReference type="RefSeq" id="XP_013320989.1">
    <property type="nucleotide sequence ID" value="XM_013465535.1"/>
</dbReference>
<reference evidence="2 3" key="1">
    <citation type="submission" date="2015-01" db="EMBL/GenBank/DDBJ databases">
        <title>The Genome Sequence of Exophiala xenobiotica CBS118157.</title>
        <authorList>
            <consortium name="The Broad Institute Genomics Platform"/>
            <person name="Cuomo C."/>
            <person name="de Hoog S."/>
            <person name="Gorbushina A."/>
            <person name="Stielow B."/>
            <person name="Teixiera M."/>
            <person name="Abouelleil A."/>
            <person name="Chapman S.B."/>
            <person name="Priest M."/>
            <person name="Young S.K."/>
            <person name="Wortman J."/>
            <person name="Nusbaum C."/>
            <person name="Birren B."/>
        </authorList>
    </citation>
    <scope>NUCLEOTIDE SEQUENCE [LARGE SCALE GENOMIC DNA]</scope>
    <source>
        <strain evidence="2 3">CBS 118157</strain>
    </source>
</reference>
<feature type="compositionally biased region" description="Polar residues" evidence="1">
    <location>
        <begin position="300"/>
        <end position="309"/>
    </location>
</feature>
<feature type="compositionally biased region" description="Polar residues" evidence="1">
    <location>
        <begin position="112"/>
        <end position="123"/>
    </location>
</feature>
<sequence>MTHRKNYSTGLPFAYTANVSDLQREEARPIQLHRNQNEIQTRQDAMTQAGISAQGNGQRYLKLGLNELDGTAISSVNGLRQYQSLGKEDEGYGSLADESPVEDRSSAVHAVRQSQAGANAKSEQFSRDASEGNVLGGGRDASILRHERDRGHLDDSKERKAHANPISATTSRTSRTEIPPVPVIPDRLRPKKTSSKDWDFARSPGSRKSKSNKEPVFEQVEGAKLDARPPSYSNSHNMEEVIPEVEASDIRSIPGHKVHLNWESSVVEDDSSTSSSQSQTSEDGAASPSWSRSSGSSPSTLTNGITRSYQHAGAEHAPSVDRRDAGGSPDQVPALASTLATSEAFQTNDKVAVKSLPSGSTMTRKVDLAVIQEEDGESLVDDDNSAAAPPPAVKGVKDSDIDGNVSKSGVIPSEQKGQASLRAPQSPPKVLSASGIGDDSHIYETVPEASISDSSSPTRVDTSSESTASSSASSISNGPLDHVQHGLSKVAHAVHGKVKKSVSFNLVDDVRLRTPSPSRSGSVEMRNGT</sequence>
<name>A0A0D2F0E4_9EURO</name>
<dbReference type="HOGENOM" id="CLU_514861_0_0_1"/>
<evidence type="ECO:0000256" key="1">
    <source>
        <dbReference type="SAM" id="MobiDB-lite"/>
    </source>
</evidence>
<dbReference type="GeneID" id="25322529"/>
<feature type="compositionally biased region" description="Polar residues" evidence="1">
    <location>
        <begin position="338"/>
        <end position="349"/>
    </location>
</feature>
<dbReference type="OrthoDB" id="4157871at2759"/>